<dbReference type="OrthoDB" id="10012075at2759"/>
<feature type="non-terminal residue" evidence="1">
    <location>
        <position position="102"/>
    </location>
</feature>
<comment type="caution">
    <text evidence="1">The sequence shown here is derived from an EMBL/GenBank/DDBJ whole genome shotgun (WGS) entry which is preliminary data.</text>
</comment>
<gene>
    <name evidence="1" type="ORF">AVEN_194299_1</name>
</gene>
<keyword evidence="2" id="KW-1185">Reference proteome</keyword>
<sequence length="102" mass="11238">MGIVMQKGDTITQHERAFASNGFTMAQRLFPFPEVKERLPGTSDNDVKTAAENWLNGQGLPTVEGQFLNITKVSRLHMAAYLCIASNGIPPAVNKDHAQRQL</sequence>
<organism evidence="1 2">
    <name type="scientific">Araneus ventricosus</name>
    <name type="common">Orbweaver spider</name>
    <name type="synonym">Epeira ventricosa</name>
    <dbReference type="NCBI Taxonomy" id="182803"/>
    <lineage>
        <taxon>Eukaryota</taxon>
        <taxon>Metazoa</taxon>
        <taxon>Ecdysozoa</taxon>
        <taxon>Arthropoda</taxon>
        <taxon>Chelicerata</taxon>
        <taxon>Arachnida</taxon>
        <taxon>Araneae</taxon>
        <taxon>Araneomorphae</taxon>
        <taxon>Entelegynae</taxon>
        <taxon>Araneoidea</taxon>
        <taxon>Araneidae</taxon>
        <taxon>Araneus</taxon>
    </lineage>
</organism>
<protein>
    <submittedName>
        <fullName evidence="1">Uncharacterized protein</fullName>
    </submittedName>
</protein>
<dbReference type="AlphaFoldDB" id="A0A4Y2V3T6"/>
<dbReference type="Proteomes" id="UP000499080">
    <property type="component" value="Unassembled WGS sequence"/>
</dbReference>
<proteinExistence type="predicted"/>
<reference evidence="1 2" key="1">
    <citation type="journal article" date="2019" name="Sci. Rep.">
        <title>Orb-weaving spider Araneus ventricosus genome elucidates the spidroin gene catalogue.</title>
        <authorList>
            <person name="Kono N."/>
            <person name="Nakamura H."/>
            <person name="Ohtoshi R."/>
            <person name="Moran D.A.P."/>
            <person name="Shinohara A."/>
            <person name="Yoshida Y."/>
            <person name="Fujiwara M."/>
            <person name="Mori M."/>
            <person name="Tomita M."/>
            <person name="Arakawa K."/>
        </authorList>
    </citation>
    <scope>NUCLEOTIDE SEQUENCE [LARGE SCALE GENOMIC DNA]</scope>
</reference>
<accession>A0A4Y2V3T6</accession>
<evidence type="ECO:0000313" key="2">
    <source>
        <dbReference type="Proteomes" id="UP000499080"/>
    </source>
</evidence>
<evidence type="ECO:0000313" key="1">
    <source>
        <dbReference type="EMBL" id="GBO19211.1"/>
    </source>
</evidence>
<name>A0A4Y2V3T6_ARAVE</name>
<dbReference type="EMBL" id="BGPR01042706">
    <property type="protein sequence ID" value="GBO19211.1"/>
    <property type="molecule type" value="Genomic_DNA"/>
</dbReference>